<evidence type="ECO:0000313" key="1">
    <source>
        <dbReference type="EMBL" id="TFE42105.1"/>
    </source>
</evidence>
<comment type="caution">
    <text evidence="1">The sequence shown here is derived from an EMBL/GenBank/DDBJ whole genome shotgun (WGS) entry which is preliminary data.</text>
</comment>
<dbReference type="RefSeq" id="WP_134465372.1">
    <property type="nucleotide sequence ID" value="NZ_JBHMFL010000155.1"/>
</dbReference>
<dbReference type="GeneID" id="97304770"/>
<protein>
    <submittedName>
        <fullName evidence="1">Uncharacterized protein</fullName>
    </submittedName>
</protein>
<gene>
    <name evidence="1" type="ORF">E2553_36490</name>
</gene>
<sequence>MLSHHELATLLRLADTGRRAEAIDSDVLALSRYELIEIDRREEGVIVSGTSTLRLTNRGRELVRRLFGEGGGA</sequence>
<accession>A0A4Y8MXK8</accession>
<proteinExistence type="predicted"/>
<evidence type="ECO:0000313" key="2">
    <source>
        <dbReference type="Proteomes" id="UP000297385"/>
    </source>
</evidence>
<dbReference type="EMBL" id="SNVI01000002">
    <property type="protein sequence ID" value="TFE42105.1"/>
    <property type="molecule type" value="Genomic_DNA"/>
</dbReference>
<name>A0A4Y8MXK8_9BURK</name>
<reference evidence="1 2" key="1">
    <citation type="submission" date="2019-03" db="EMBL/GenBank/DDBJ databases">
        <title>Complete Genome Sequence of Paraburkholderia dipogonis ICMP 19430T, a Nitrogen-fixing Symbiont of the South African Invasive Legume Dipogon lignosus in New Zealand.</title>
        <authorList>
            <person name="De Meyer S.E."/>
        </authorList>
    </citation>
    <scope>NUCLEOTIDE SEQUENCE [LARGE SCALE GENOMIC DNA]</scope>
    <source>
        <strain evidence="1 2">ICMP 19430</strain>
    </source>
</reference>
<dbReference type="AlphaFoldDB" id="A0A4Y8MXK8"/>
<dbReference type="Proteomes" id="UP000297385">
    <property type="component" value="Unassembled WGS sequence"/>
</dbReference>
<organism evidence="1 2">
    <name type="scientific">Paraburkholderia dipogonis</name>
    <dbReference type="NCBI Taxonomy" id="1211383"/>
    <lineage>
        <taxon>Bacteria</taxon>
        <taxon>Pseudomonadati</taxon>
        <taxon>Pseudomonadota</taxon>
        <taxon>Betaproteobacteria</taxon>
        <taxon>Burkholderiales</taxon>
        <taxon>Burkholderiaceae</taxon>
        <taxon>Paraburkholderia</taxon>
    </lineage>
</organism>